<keyword evidence="6 7" id="KW-0472">Membrane</keyword>
<evidence type="ECO:0000259" key="9">
    <source>
        <dbReference type="PROSITE" id="PS50928"/>
    </source>
</evidence>
<sequence length="325" mass="35202">MADNKGVLAPANPEESEKFPGDVHWYDLPDDDADPEEAELQGQAARTEDGPGHDEDVPPPGEESIPGGTRLQRVIRKTTSLLRRSAAVALLLVVWETLPRLGVVDRVFLPPLSEVLGAWYELILRGELGEHVGASLGRSLAGFALAIVTVIPLGLLIGWYKPVADFLTPLLELFRNTSAVALLPVFTLILGLGETAKITFVLYACAWPILLNTISGVKTVDALLIKSARSMGLGPLRLFQKVILPAAVPTIFTGVRLAGAYSILVLLFAEMVGAKAGLGYLINAAQFNFRIPDMYAGIITISLLGLLFNQLLVTLERRFSTWRIT</sequence>
<organism evidence="10 11">
    <name type="scientific">Acrocarpospora pleiomorpha</name>
    <dbReference type="NCBI Taxonomy" id="90975"/>
    <lineage>
        <taxon>Bacteria</taxon>
        <taxon>Bacillati</taxon>
        <taxon>Actinomycetota</taxon>
        <taxon>Actinomycetes</taxon>
        <taxon>Streptosporangiales</taxon>
        <taxon>Streptosporangiaceae</taxon>
        <taxon>Acrocarpospora</taxon>
    </lineage>
</organism>
<comment type="subcellular location">
    <subcellularLocation>
        <location evidence="1 7">Cell membrane</location>
        <topology evidence="1 7">Multi-pass membrane protein</topology>
    </subcellularLocation>
</comment>
<dbReference type="SUPFAM" id="SSF161098">
    <property type="entry name" value="MetI-like"/>
    <property type="match status" value="1"/>
</dbReference>
<evidence type="ECO:0000256" key="6">
    <source>
        <dbReference type="ARBA" id="ARBA00023136"/>
    </source>
</evidence>
<feature type="region of interest" description="Disordered" evidence="8">
    <location>
        <begin position="1"/>
        <end position="67"/>
    </location>
</feature>
<dbReference type="RefSeq" id="WP_246264484.1">
    <property type="nucleotide sequence ID" value="NZ_BAAAHM010000003.1"/>
</dbReference>
<evidence type="ECO:0000256" key="4">
    <source>
        <dbReference type="ARBA" id="ARBA00022692"/>
    </source>
</evidence>
<dbReference type="Pfam" id="PF00528">
    <property type="entry name" value="BPD_transp_1"/>
    <property type="match status" value="1"/>
</dbReference>
<dbReference type="PROSITE" id="PS50928">
    <property type="entry name" value="ABC_TM1"/>
    <property type="match status" value="1"/>
</dbReference>
<dbReference type="Gene3D" id="1.10.3720.10">
    <property type="entry name" value="MetI-like"/>
    <property type="match status" value="1"/>
</dbReference>
<feature type="compositionally biased region" description="Basic and acidic residues" evidence="8">
    <location>
        <begin position="46"/>
        <end position="56"/>
    </location>
</feature>
<keyword evidence="3" id="KW-1003">Cell membrane</keyword>
<dbReference type="CDD" id="cd06261">
    <property type="entry name" value="TM_PBP2"/>
    <property type="match status" value="1"/>
</dbReference>
<name>A0A5M3XHL4_9ACTN</name>
<dbReference type="InterPro" id="IPR035906">
    <property type="entry name" value="MetI-like_sf"/>
</dbReference>
<feature type="domain" description="ABC transmembrane type-1" evidence="9">
    <location>
        <begin position="136"/>
        <end position="312"/>
    </location>
</feature>
<feature type="transmembrane region" description="Helical" evidence="7">
    <location>
        <begin position="173"/>
        <end position="192"/>
    </location>
</feature>
<keyword evidence="4 7" id="KW-0812">Transmembrane</keyword>
<dbReference type="AlphaFoldDB" id="A0A5M3XHL4"/>
<evidence type="ECO:0000256" key="1">
    <source>
        <dbReference type="ARBA" id="ARBA00004651"/>
    </source>
</evidence>
<keyword evidence="5 7" id="KW-1133">Transmembrane helix</keyword>
<dbReference type="EMBL" id="BLAF01000015">
    <property type="protein sequence ID" value="GES20196.1"/>
    <property type="molecule type" value="Genomic_DNA"/>
</dbReference>
<feature type="compositionally biased region" description="Acidic residues" evidence="8">
    <location>
        <begin position="28"/>
        <end position="39"/>
    </location>
</feature>
<keyword evidence="11" id="KW-1185">Reference proteome</keyword>
<comment type="caution">
    <text evidence="10">The sequence shown here is derived from an EMBL/GenBank/DDBJ whole genome shotgun (WGS) entry which is preliminary data.</text>
</comment>
<dbReference type="PANTHER" id="PTHR30151">
    <property type="entry name" value="ALKANE SULFONATE ABC TRANSPORTER-RELATED, MEMBRANE SUBUNIT"/>
    <property type="match status" value="1"/>
</dbReference>
<dbReference type="InterPro" id="IPR000515">
    <property type="entry name" value="MetI-like"/>
</dbReference>
<comment type="similarity">
    <text evidence="7">Belongs to the binding-protein-dependent transport system permease family.</text>
</comment>
<protein>
    <submittedName>
        <fullName evidence="10">ABC transporter permease</fullName>
    </submittedName>
</protein>
<proteinExistence type="inferred from homology"/>
<reference evidence="10 11" key="1">
    <citation type="submission" date="2019-10" db="EMBL/GenBank/DDBJ databases">
        <title>Whole genome shotgun sequence of Acrocarpospora pleiomorpha NBRC 16267.</title>
        <authorList>
            <person name="Ichikawa N."/>
            <person name="Kimura A."/>
            <person name="Kitahashi Y."/>
            <person name="Komaki H."/>
            <person name="Oguchi A."/>
        </authorList>
    </citation>
    <scope>NUCLEOTIDE SEQUENCE [LARGE SCALE GENOMIC DNA]</scope>
    <source>
        <strain evidence="10 11">NBRC 16267</strain>
    </source>
</reference>
<feature type="transmembrane region" description="Helical" evidence="7">
    <location>
        <begin position="294"/>
        <end position="313"/>
    </location>
</feature>
<dbReference type="PANTHER" id="PTHR30151:SF16">
    <property type="entry name" value="ABC TRANSPORTER PERMEASE PROTEIN"/>
    <property type="match status" value="1"/>
</dbReference>
<dbReference type="Proteomes" id="UP000377595">
    <property type="component" value="Unassembled WGS sequence"/>
</dbReference>
<evidence type="ECO:0000313" key="10">
    <source>
        <dbReference type="EMBL" id="GES20196.1"/>
    </source>
</evidence>
<dbReference type="GO" id="GO:0055085">
    <property type="term" value="P:transmembrane transport"/>
    <property type="evidence" value="ECO:0007669"/>
    <property type="project" value="InterPro"/>
</dbReference>
<feature type="compositionally biased region" description="Basic and acidic residues" evidence="8">
    <location>
        <begin position="15"/>
        <end position="27"/>
    </location>
</feature>
<feature type="transmembrane region" description="Helical" evidence="7">
    <location>
        <begin position="261"/>
        <end position="282"/>
    </location>
</feature>
<evidence type="ECO:0000256" key="5">
    <source>
        <dbReference type="ARBA" id="ARBA00022989"/>
    </source>
</evidence>
<evidence type="ECO:0000256" key="2">
    <source>
        <dbReference type="ARBA" id="ARBA00022448"/>
    </source>
</evidence>
<evidence type="ECO:0000256" key="3">
    <source>
        <dbReference type="ARBA" id="ARBA00022475"/>
    </source>
</evidence>
<gene>
    <name evidence="10" type="ORF">Aple_030920</name>
</gene>
<evidence type="ECO:0000256" key="7">
    <source>
        <dbReference type="RuleBase" id="RU363032"/>
    </source>
</evidence>
<keyword evidence="2 7" id="KW-0813">Transport</keyword>
<dbReference type="GO" id="GO:0005886">
    <property type="term" value="C:plasma membrane"/>
    <property type="evidence" value="ECO:0007669"/>
    <property type="project" value="UniProtKB-SubCell"/>
</dbReference>
<feature type="transmembrane region" description="Helical" evidence="7">
    <location>
        <begin position="140"/>
        <end position="161"/>
    </location>
</feature>
<accession>A0A5M3XHL4</accession>
<evidence type="ECO:0000256" key="8">
    <source>
        <dbReference type="SAM" id="MobiDB-lite"/>
    </source>
</evidence>
<evidence type="ECO:0000313" key="11">
    <source>
        <dbReference type="Proteomes" id="UP000377595"/>
    </source>
</evidence>